<dbReference type="Proteomes" id="UP000054324">
    <property type="component" value="Unassembled WGS sequence"/>
</dbReference>
<feature type="signal peptide" evidence="1">
    <location>
        <begin position="1"/>
        <end position="16"/>
    </location>
</feature>
<keyword evidence="1" id="KW-0732">Signal</keyword>
<dbReference type="InterPro" id="IPR045860">
    <property type="entry name" value="Snake_toxin-like_sf"/>
</dbReference>
<gene>
    <name evidence="2" type="ORF">T265_15572</name>
</gene>
<organism evidence="2 3">
    <name type="scientific">Opisthorchis viverrini</name>
    <name type="common">Southeast Asian liver fluke</name>
    <dbReference type="NCBI Taxonomy" id="6198"/>
    <lineage>
        <taxon>Eukaryota</taxon>
        <taxon>Metazoa</taxon>
        <taxon>Spiralia</taxon>
        <taxon>Lophotrochozoa</taxon>
        <taxon>Platyhelminthes</taxon>
        <taxon>Trematoda</taxon>
        <taxon>Digenea</taxon>
        <taxon>Opisthorchiida</taxon>
        <taxon>Opisthorchiata</taxon>
        <taxon>Opisthorchiidae</taxon>
        <taxon>Opisthorchis</taxon>
    </lineage>
</organism>
<dbReference type="GeneID" id="20329737"/>
<keyword evidence="3" id="KW-1185">Reference proteome</keyword>
<name>A0A074ZVY4_OPIVI</name>
<protein>
    <recommendedName>
        <fullName evidence="4">UPAR/Ly6 domain-containing protein</fullName>
    </recommendedName>
</protein>
<dbReference type="SUPFAM" id="SSF57302">
    <property type="entry name" value="Snake toxin-like"/>
    <property type="match status" value="1"/>
</dbReference>
<dbReference type="EMBL" id="KL597237">
    <property type="protein sequence ID" value="KER19349.1"/>
    <property type="molecule type" value="Genomic_DNA"/>
</dbReference>
<feature type="non-terminal residue" evidence="2">
    <location>
        <position position="202"/>
    </location>
</feature>
<dbReference type="CTD" id="20329737"/>
<proteinExistence type="predicted"/>
<evidence type="ECO:0000256" key="1">
    <source>
        <dbReference type="SAM" id="SignalP"/>
    </source>
</evidence>
<dbReference type="RefSeq" id="XP_009176906.1">
    <property type="nucleotide sequence ID" value="XM_009178642.1"/>
</dbReference>
<sequence length="202" mass="22685">MLIVLFAALVLKASKAQDDVSRFSCYHTRDLNFNPDTATVHPNCQNCVLEETFSDGRLIAVNRLCVGKTCHSFQHVYNGNGQNRYCCTSQLCNVDKETDTSINFPEVSDRNDGRREITCFQSHDLDFNSATARKRSNCGHCVYQETLMGHDVVAVTRQCVGQECNPYEDVVDGYGKNRFCCTTDLCNESKERGKFSNGPNPI</sequence>
<evidence type="ECO:0000313" key="3">
    <source>
        <dbReference type="Proteomes" id="UP000054324"/>
    </source>
</evidence>
<dbReference type="KEGG" id="ovi:T265_15572"/>
<accession>A0A074ZVY4</accession>
<feature type="chain" id="PRO_5001704382" description="UPAR/Ly6 domain-containing protein" evidence="1">
    <location>
        <begin position="17"/>
        <end position="202"/>
    </location>
</feature>
<dbReference type="OrthoDB" id="10325518at2759"/>
<dbReference type="AlphaFoldDB" id="A0A074ZVY4"/>
<evidence type="ECO:0008006" key="4">
    <source>
        <dbReference type="Google" id="ProtNLM"/>
    </source>
</evidence>
<evidence type="ECO:0000313" key="2">
    <source>
        <dbReference type="EMBL" id="KER19349.1"/>
    </source>
</evidence>
<reference evidence="2 3" key="1">
    <citation type="submission" date="2013-11" db="EMBL/GenBank/DDBJ databases">
        <title>Opisthorchis viverrini - life in the bile duct.</title>
        <authorList>
            <person name="Young N.D."/>
            <person name="Nagarajan N."/>
            <person name="Lin S.J."/>
            <person name="Korhonen P.K."/>
            <person name="Jex A.R."/>
            <person name="Hall R.S."/>
            <person name="Safavi-Hemami H."/>
            <person name="Kaewkong W."/>
            <person name="Bertrand D."/>
            <person name="Gao S."/>
            <person name="Seet Q."/>
            <person name="Wongkham S."/>
            <person name="Teh B.T."/>
            <person name="Wongkham C."/>
            <person name="Intapan P.M."/>
            <person name="Maleewong W."/>
            <person name="Yang X."/>
            <person name="Hu M."/>
            <person name="Wang Z."/>
            <person name="Hofmann A."/>
            <person name="Sternberg P.W."/>
            <person name="Tan P."/>
            <person name="Wang J."/>
            <person name="Gasser R.B."/>
        </authorList>
    </citation>
    <scope>NUCLEOTIDE SEQUENCE [LARGE SCALE GENOMIC DNA]</scope>
</reference>